<dbReference type="EMBL" id="CAJVRM010000251">
    <property type="protein sequence ID" value="CAG8978346.1"/>
    <property type="molecule type" value="Genomic_DNA"/>
</dbReference>
<protein>
    <submittedName>
        <fullName evidence="1">Uncharacterized protein</fullName>
    </submittedName>
</protein>
<comment type="caution">
    <text evidence="1">The sequence shown here is derived from an EMBL/GenBank/DDBJ whole genome shotgun (WGS) entry which is preliminary data.</text>
</comment>
<dbReference type="AlphaFoldDB" id="A0A9N9Q8X3"/>
<evidence type="ECO:0000313" key="1">
    <source>
        <dbReference type="EMBL" id="CAG8978346.1"/>
    </source>
</evidence>
<proteinExistence type="predicted"/>
<keyword evidence="2" id="KW-1185">Reference proteome</keyword>
<gene>
    <name evidence="1" type="ORF">HYALB_00005932</name>
</gene>
<accession>A0A9N9Q8X3</accession>
<evidence type="ECO:0000313" key="2">
    <source>
        <dbReference type="Proteomes" id="UP000701801"/>
    </source>
</evidence>
<name>A0A9N9Q8X3_9HELO</name>
<dbReference type="Proteomes" id="UP000701801">
    <property type="component" value="Unassembled WGS sequence"/>
</dbReference>
<organism evidence="1 2">
    <name type="scientific">Hymenoscyphus albidus</name>
    <dbReference type="NCBI Taxonomy" id="595503"/>
    <lineage>
        <taxon>Eukaryota</taxon>
        <taxon>Fungi</taxon>
        <taxon>Dikarya</taxon>
        <taxon>Ascomycota</taxon>
        <taxon>Pezizomycotina</taxon>
        <taxon>Leotiomycetes</taxon>
        <taxon>Helotiales</taxon>
        <taxon>Helotiaceae</taxon>
        <taxon>Hymenoscyphus</taxon>
    </lineage>
</organism>
<reference evidence="1" key="1">
    <citation type="submission" date="2021-07" db="EMBL/GenBank/DDBJ databases">
        <authorList>
            <person name="Durling M."/>
        </authorList>
    </citation>
    <scope>NUCLEOTIDE SEQUENCE</scope>
</reference>
<sequence length="75" mass="8911">MQNFPKKEHPVEGSKEIWLQIKKQGENNYRSNLQGNEARLFYLVMRDNKTEHKATDAFAYTSLKAENFIILRRKP</sequence>